<dbReference type="InterPro" id="IPR041657">
    <property type="entry name" value="HTH_17"/>
</dbReference>
<evidence type="ECO:0000313" key="3">
    <source>
        <dbReference type="Proteomes" id="UP000305654"/>
    </source>
</evidence>
<feature type="domain" description="Helix-turn-helix" evidence="1">
    <location>
        <begin position="7"/>
        <end position="47"/>
    </location>
</feature>
<dbReference type="Proteomes" id="UP000305654">
    <property type="component" value="Unassembled WGS sequence"/>
</dbReference>
<sequence>MSEPYAYSVPQLARIWGVSERTVYTLVSTGKLGHLRIGNSIRIKQSDRDAYETGVWQGPGEMPR</sequence>
<dbReference type="Pfam" id="PF12728">
    <property type="entry name" value="HTH_17"/>
    <property type="match status" value="1"/>
</dbReference>
<dbReference type="RefSeq" id="WP_138327115.1">
    <property type="nucleotide sequence ID" value="NZ_VCDI01000006.1"/>
</dbReference>
<dbReference type="EMBL" id="VCDI01000006">
    <property type="protein sequence ID" value="TLU71477.1"/>
    <property type="molecule type" value="Genomic_DNA"/>
</dbReference>
<dbReference type="InterPro" id="IPR009061">
    <property type="entry name" value="DNA-bd_dom_put_sf"/>
</dbReference>
<evidence type="ECO:0000259" key="1">
    <source>
        <dbReference type="Pfam" id="PF12728"/>
    </source>
</evidence>
<name>A0A5R9J4N8_9PROT</name>
<dbReference type="NCBIfam" id="TIGR01764">
    <property type="entry name" value="excise"/>
    <property type="match status" value="1"/>
</dbReference>
<reference evidence="2 3" key="1">
    <citation type="submission" date="2019-05" db="EMBL/GenBank/DDBJ databases">
        <authorList>
            <person name="Pankratov T."/>
            <person name="Grouzdev D."/>
        </authorList>
    </citation>
    <scope>NUCLEOTIDE SEQUENCE [LARGE SCALE GENOMIC DNA]</scope>
    <source>
        <strain evidence="2 3">KEBCLARHB70R</strain>
    </source>
</reference>
<organism evidence="2 3">
    <name type="scientific">Lichenicoccus roseus</name>
    <dbReference type="NCBI Taxonomy" id="2683649"/>
    <lineage>
        <taxon>Bacteria</taxon>
        <taxon>Pseudomonadati</taxon>
        <taxon>Pseudomonadota</taxon>
        <taxon>Alphaproteobacteria</taxon>
        <taxon>Acetobacterales</taxon>
        <taxon>Acetobacteraceae</taxon>
        <taxon>Lichenicoccus</taxon>
    </lineage>
</organism>
<dbReference type="SUPFAM" id="SSF46955">
    <property type="entry name" value="Putative DNA-binding domain"/>
    <property type="match status" value="1"/>
</dbReference>
<keyword evidence="3" id="KW-1185">Reference proteome</keyword>
<comment type="caution">
    <text evidence="2">The sequence shown here is derived from an EMBL/GenBank/DDBJ whole genome shotgun (WGS) entry which is preliminary data.</text>
</comment>
<dbReference type="AlphaFoldDB" id="A0A5R9J4N8"/>
<accession>A0A5R9J4N8</accession>
<proteinExistence type="predicted"/>
<dbReference type="GO" id="GO:0003677">
    <property type="term" value="F:DNA binding"/>
    <property type="evidence" value="ECO:0007669"/>
    <property type="project" value="InterPro"/>
</dbReference>
<dbReference type="InterPro" id="IPR010093">
    <property type="entry name" value="SinI_DNA-bd"/>
</dbReference>
<dbReference type="OrthoDB" id="7872598at2"/>
<evidence type="ECO:0000313" key="2">
    <source>
        <dbReference type="EMBL" id="TLU71477.1"/>
    </source>
</evidence>
<protein>
    <submittedName>
        <fullName evidence="2">Helix-turn-helix domain-containing protein</fullName>
    </submittedName>
</protein>
<gene>
    <name evidence="2" type="ORF">FE263_16390</name>
</gene>